<comment type="caution">
    <text evidence="1">The sequence shown here is derived from an EMBL/GenBank/DDBJ whole genome shotgun (WGS) entry which is preliminary data.</text>
</comment>
<proteinExistence type="predicted"/>
<reference evidence="1 2" key="1">
    <citation type="submission" date="2024-01" db="EMBL/GenBank/DDBJ databases">
        <title>A draft genome for the cacao thread blight pathogen Marasmiellus scandens.</title>
        <authorList>
            <person name="Baruah I.K."/>
            <person name="Leung J."/>
            <person name="Bukari Y."/>
            <person name="Amoako-Attah I."/>
            <person name="Meinhardt L.W."/>
            <person name="Bailey B.A."/>
            <person name="Cohen S.P."/>
        </authorList>
    </citation>
    <scope>NUCLEOTIDE SEQUENCE [LARGE SCALE GENOMIC DNA]</scope>
    <source>
        <strain evidence="1 2">GH-19</strain>
    </source>
</reference>
<name>A0ABR1JCN9_9AGAR</name>
<accession>A0ABR1JCN9</accession>
<dbReference type="Gene3D" id="1.20.1110.10">
    <property type="entry name" value="Calcium-transporting ATPase, transmembrane domain"/>
    <property type="match status" value="1"/>
</dbReference>
<dbReference type="EMBL" id="JBANRG010000018">
    <property type="protein sequence ID" value="KAK7458065.1"/>
    <property type="molecule type" value="Genomic_DNA"/>
</dbReference>
<evidence type="ECO:0000313" key="1">
    <source>
        <dbReference type="EMBL" id="KAK7458065.1"/>
    </source>
</evidence>
<protein>
    <submittedName>
        <fullName evidence="1">Uncharacterized protein</fullName>
    </submittedName>
</protein>
<organism evidence="1 2">
    <name type="scientific">Marasmiellus scandens</name>
    <dbReference type="NCBI Taxonomy" id="2682957"/>
    <lineage>
        <taxon>Eukaryota</taxon>
        <taxon>Fungi</taxon>
        <taxon>Dikarya</taxon>
        <taxon>Basidiomycota</taxon>
        <taxon>Agaricomycotina</taxon>
        <taxon>Agaricomycetes</taxon>
        <taxon>Agaricomycetidae</taxon>
        <taxon>Agaricales</taxon>
        <taxon>Marasmiineae</taxon>
        <taxon>Omphalotaceae</taxon>
        <taxon>Marasmiellus</taxon>
    </lineage>
</organism>
<gene>
    <name evidence="1" type="ORF">VKT23_009971</name>
</gene>
<evidence type="ECO:0000313" key="2">
    <source>
        <dbReference type="Proteomes" id="UP001498398"/>
    </source>
</evidence>
<dbReference type="Proteomes" id="UP001498398">
    <property type="component" value="Unassembled WGS sequence"/>
</dbReference>
<keyword evidence="2" id="KW-1185">Reference proteome</keyword>
<sequence>MEAAVLVAIVLSNGEGHISDRQDFAGIVLLSFINSTIDFYEERNAAVEALMDSLAPNAKLWPVTVPTMFLRFSCQRRYCFEVVFSCPKHANDDKN</sequence>